<protein>
    <submittedName>
        <fullName evidence="2">Uncharacterized protein</fullName>
    </submittedName>
</protein>
<evidence type="ECO:0000313" key="2">
    <source>
        <dbReference type="EMBL" id="SHN66253.1"/>
    </source>
</evidence>
<sequence length="135" mass="14242">MAAGRGISKMRILGIVALCVTLCGCAASRQETAVRLGQQYIRQNVDALVVRFGPPANTFKMNSGETSYVWQLGNQTEINTYRGTGAASTQFCKVNVVATPAGIVTQLHTEDANIYTGLTAAVGVDVSLCATRLGT</sequence>
<evidence type="ECO:0000313" key="3">
    <source>
        <dbReference type="Proteomes" id="UP000184096"/>
    </source>
</evidence>
<dbReference type="EMBL" id="LT670849">
    <property type="protein sequence ID" value="SHN66253.1"/>
    <property type="molecule type" value="Genomic_DNA"/>
</dbReference>
<keyword evidence="1" id="KW-0732">Signal</keyword>
<feature type="chain" id="PRO_5012025880" evidence="1">
    <location>
        <begin position="27"/>
        <end position="135"/>
    </location>
</feature>
<accession>A0A1M7T692</accession>
<organism evidence="2 3">
    <name type="scientific">Bradyrhizobium erythrophlei</name>
    <dbReference type="NCBI Taxonomy" id="1437360"/>
    <lineage>
        <taxon>Bacteria</taxon>
        <taxon>Pseudomonadati</taxon>
        <taxon>Pseudomonadota</taxon>
        <taxon>Alphaproteobacteria</taxon>
        <taxon>Hyphomicrobiales</taxon>
        <taxon>Nitrobacteraceae</taxon>
        <taxon>Bradyrhizobium</taxon>
    </lineage>
</organism>
<proteinExistence type="predicted"/>
<dbReference type="AlphaFoldDB" id="A0A1M7T692"/>
<reference evidence="3" key="1">
    <citation type="submission" date="2016-11" db="EMBL/GenBank/DDBJ databases">
        <authorList>
            <person name="Varghese N."/>
            <person name="Submissions S."/>
        </authorList>
    </citation>
    <scope>NUCLEOTIDE SEQUENCE [LARGE SCALE GENOMIC DNA]</scope>
    <source>
        <strain evidence="3">GAS401</strain>
    </source>
</reference>
<dbReference type="Proteomes" id="UP000184096">
    <property type="component" value="Chromosome I"/>
</dbReference>
<evidence type="ECO:0000256" key="1">
    <source>
        <dbReference type="SAM" id="SignalP"/>
    </source>
</evidence>
<keyword evidence="3" id="KW-1185">Reference proteome</keyword>
<feature type="signal peptide" evidence="1">
    <location>
        <begin position="1"/>
        <end position="26"/>
    </location>
</feature>
<name>A0A1M7T692_9BRAD</name>
<gene>
    <name evidence="2" type="ORF">SAMN05444170_0886</name>
</gene>
<dbReference type="PROSITE" id="PS51257">
    <property type="entry name" value="PROKAR_LIPOPROTEIN"/>
    <property type="match status" value="1"/>
</dbReference>